<feature type="signal peptide" evidence="2">
    <location>
        <begin position="1"/>
        <end position="18"/>
    </location>
</feature>
<sequence length="206" mass="21847">MKRALCLLLLLSCIAAAAKDKKKILLPDDVLQAETVLVVIDPDAGMALDAPTANRNAQEAVEKALMNWGRFRLATDVSTADLVVVVRKGNGKMAQPTIGGLPTSNRPVIIEPTGSGGRVGGSAGTPPLSGDPTGPRTPSPAPQVEVGESQDTFAVYRGKRDDALDAPPVWRYIAKDGLRSPDVPAFYAFRKLVVESEKQRAASQHP</sequence>
<dbReference type="RefSeq" id="WP_260795286.1">
    <property type="nucleotide sequence ID" value="NZ_CP093313.1"/>
</dbReference>
<dbReference type="Proteomes" id="UP001059380">
    <property type="component" value="Chromosome"/>
</dbReference>
<name>A0A9J7BSR8_9BACT</name>
<keyword evidence="2" id="KW-0732">Signal</keyword>
<evidence type="ECO:0000313" key="4">
    <source>
        <dbReference type="Proteomes" id="UP001059380"/>
    </source>
</evidence>
<organism evidence="3 4">
    <name type="scientific">Occallatibacter riparius</name>
    <dbReference type="NCBI Taxonomy" id="1002689"/>
    <lineage>
        <taxon>Bacteria</taxon>
        <taxon>Pseudomonadati</taxon>
        <taxon>Acidobacteriota</taxon>
        <taxon>Terriglobia</taxon>
        <taxon>Terriglobales</taxon>
        <taxon>Acidobacteriaceae</taxon>
        <taxon>Occallatibacter</taxon>
    </lineage>
</organism>
<accession>A0A9J7BSR8</accession>
<feature type="compositionally biased region" description="Gly residues" evidence="1">
    <location>
        <begin position="114"/>
        <end position="123"/>
    </location>
</feature>
<evidence type="ECO:0000256" key="1">
    <source>
        <dbReference type="SAM" id="MobiDB-lite"/>
    </source>
</evidence>
<dbReference type="EMBL" id="CP093313">
    <property type="protein sequence ID" value="UWZ85696.1"/>
    <property type="molecule type" value="Genomic_DNA"/>
</dbReference>
<feature type="chain" id="PRO_5039936517" evidence="2">
    <location>
        <begin position="19"/>
        <end position="206"/>
    </location>
</feature>
<dbReference type="AlphaFoldDB" id="A0A9J7BSR8"/>
<evidence type="ECO:0000256" key="2">
    <source>
        <dbReference type="SAM" id="SignalP"/>
    </source>
</evidence>
<keyword evidence="4" id="KW-1185">Reference proteome</keyword>
<proteinExistence type="predicted"/>
<reference evidence="3" key="1">
    <citation type="submission" date="2021-04" db="EMBL/GenBank/DDBJ databases">
        <title>Phylogenetic analysis of Acidobacteriaceae.</title>
        <authorList>
            <person name="Qiu L."/>
            <person name="Zhang Q."/>
        </authorList>
    </citation>
    <scope>NUCLEOTIDE SEQUENCE</scope>
    <source>
        <strain evidence="3">DSM 25168</strain>
    </source>
</reference>
<evidence type="ECO:0000313" key="3">
    <source>
        <dbReference type="EMBL" id="UWZ85696.1"/>
    </source>
</evidence>
<protein>
    <submittedName>
        <fullName evidence="3">Uncharacterized protein</fullName>
    </submittedName>
</protein>
<gene>
    <name evidence="3" type="ORF">MOP44_07055</name>
</gene>
<dbReference type="KEGG" id="orp:MOP44_07055"/>
<feature type="region of interest" description="Disordered" evidence="1">
    <location>
        <begin position="96"/>
        <end position="148"/>
    </location>
</feature>